<feature type="compositionally biased region" description="Polar residues" evidence="6">
    <location>
        <begin position="213"/>
        <end position="228"/>
    </location>
</feature>
<dbReference type="InterPro" id="IPR009003">
    <property type="entry name" value="Peptidase_S1_PA"/>
</dbReference>
<dbReference type="PRINTS" id="PR00722">
    <property type="entry name" value="CHYMOTRYPSIN"/>
</dbReference>
<feature type="signal peptide" evidence="7">
    <location>
        <begin position="1"/>
        <end position="25"/>
    </location>
</feature>
<proteinExistence type="predicted"/>
<protein>
    <recommendedName>
        <fullName evidence="8">Peptidase S1 domain-containing protein</fullName>
    </recommendedName>
</protein>
<evidence type="ECO:0000313" key="10">
    <source>
        <dbReference type="Proteomes" id="UP000827092"/>
    </source>
</evidence>
<dbReference type="PROSITE" id="PS00134">
    <property type="entry name" value="TRYPSIN_HIS"/>
    <property type="match status" value="1"/>
</dbReference>
<keyword evidence="2 5" id="KW-0378">Hydrolase</keyword>
<evidence type="ECO:0000259" key="8">
    <source>
        <dbReference type="PROSITE" id="PS50240"/>
    </source>
</evidence>
<comment type="caution">
    <text evidence="9">The sequence shown here is derived from an EMBL/GenBank/DDBJ whole genome shotgun (WGS) entry which is preliminary data.</text>
</comment>
<dbReference type="Pfam" id="PF00089">
    <property type="entry name" value="Trypsin"/>
    <property type="match status" value="1"/>
</dbReference>
<keyword evidence="7" id="KW-0732">Signal</keyword>
<sequence>MIKLKKVPILAVSFLLLLTNQRATANFPSIRPVPCTNYVTGESGICTFNWSCVNVAHGVHIGPCVDRFFVGTCCKIPEKTKQNNGKVQTTPKDGQIPPYTPLLHTLATKTETEKIKTEERRDNVTLNPIDLDDRLFSYTTKLSKPHIVFDYKPQSSQESNYNNSTNIHDKKPLISAEFLHKLFFSANASVNGNVFDVNQNSFVTSTYSPNPTTENPVFQTRSSTSGLRFQNKPVLDDSYNSRLPVGLDPTHNLRKPVSNHPNHDLRQPVKIDHQHDLRKPVPLSEEHDLRWPVLDEDSHDQRLPVINLYEWSGVWYLNNHQKPNGSDDFYSLTTQQFNPSVGHATAPPTESSQIFEQTTEKLVEETTLTPSISTTHENGDSFIHTSSNFTLFIRPTSSQPPETTVLPEEIKPESVHGSISQNLSQVCGRSRGGSTTARIVGGRKSHFLRWPWMISLRRYEDESYKHKCGATLLNEYWAITAAHCVEGKVPLDLMLRLGEYNFRRSDELHPHVERRVYVMVLHPEFDHITYENDLALLRFNEPVKLQANIVPVCLPDSMGDITGRIAVVTGWGRLSEAGELPASLHEVRMPILSNEECEQMYYEAGYAENIRDVFVCAGLSSGGLDACEGDSGGPMVVRGNEGQWTLVGLISWGMGCAAPKQPGVYTRISQFTDWIEGIILH</sequence>
<dbReference type="InterPro" id="IPR018114">
    <property type="entry name" value="TRYPSIN_HIS"/>
</dbReference>
<dbReference type="SUPFAM" id="SSF50494">
    <property type="entry name" value="Trypsin-like serine proteases"/>
    <property type="match status" value="1"/>
</dbReference>
<keyword evidence="3 5" id="KW-0720">Serine protease</keyword>
<dbReference type="Gene3D" id="2.40.10.10">
    <property type="entry name" value="Trypsin-like serine proteases"/>
    <property type="match status" value="1"/>
</dbReference>
<keyword evidence="10" id="KW-1185">Reference proteome</keyword>
<evidence type="ECO:0000256" key="5">
    <source>
        <dbReference type="RuleBase" id="RU363034"/>
    </source>
</evidence>
<evidence type="ECO:0000256" key="4">
    <source>
        <dbReference type="ARBA" id="ARBA00023157"/>
    </source>
</evidence>
<evidence type="ECO:0000256" key="2">
    <source>
        <dbReference type="ARBA" id="ARBA00022801"/>
    </source>
</evidence>
<evidence type="ECO:0000256" key="6">
    <source>
        <dbReference type="SAM" id="MobiDB-lite"/>
    </source>
</evidence>
<dbReference type="GO" id="GO:0006508">
    <property type="term" value="P:proteolysis"/>
    <property type="evidence" value="ECO:0007669"/>
    <property type="project" value="UniProtKB-KW"/>
</dbReference>
<dbReference type="PANTHER" id="PTHR24252:SF7">
    <property type="entry name" value="HYALIN"/>
    <property type="match status" value="1"/>
</dbReference>
<evidence type="ECO:0000256" key="7">
    <source>
        <dbReference type="SAM" id="SignalP"/>
    </source>
</evidence>
<dbReference type="PROSITE" id="PS00135">
    <property type="entry name" value="TRYPSIN_SER"/>
    <property type="match status" value="1"/>
</dbReference>
<dbReference type="SMART" id="SM00020">
    <property type="entry name" value="Tryp_SPc"/>
    <property type="match status" value="1"/>
</dbReference>
<dbReference type="Proteomes" id="UP000827092">
    <property type="component" value="Unassembled WGS sequence"/>
</dbReference>
<dbReference type="PANTHER" id="PTHR24252">
    <property type="entry name" value="ACROSIN-RELATED"/>
    <property type="match status" value="1"/>
</dbReference>
<feature type="chain" id="PRO_5043473545" description="Peptidase S1 domain-containing protein" evidence="7">
    <location>
        <begin position="26"/>
        <end position="681"/>
    </location>
</feature>
<dbReference type="PROSITE" id="PS50240">
    <property type="entry name" value="TRYPSIN_DOM"/>
    <property type="match status" value="1"/>
</dbReference>
<dbReference type="FunFam" id="2.40.10.10:FF:000006">
    <property type="entry name" value="Serine proteinase stubble"/>
    <property type="match status" value="1"/>
</dbReference>
<evidence type="ECO:0000313" key="9">
    <source>
        <dbReference type="EMBL" id="KAG8198550.1"/>
    </source>
</evidence>
<name>A0AAV6VPX4_9ARAC</name>
<gene>
    <name evidence="9" type="ORF">JTE90_026451</name>
</gene>
<keyword evidence="4" id="KW-1015">Disulfide bond</keyword>
<reference evidence="9 10" key="1">
    <citation type="journal article" date="2022" name="Nat. Ecol. Evol.">
        <title>A masculinizing supergene underlies an exaggerated male reproductive morph in a spider.</title>
        <authorList>
            <person name="Hendrickx F."/>
            <person name="De Corte Z."/>
            <person name="Sonet G."/>
            <person name="Van Belleghem S.M."/>
            <person name="Kostlbacher S."/>
            <person name="Vangestel C."/>
        </authorList>
    </citation>
    <scope>NUCLEOTIDE SEQUENCE [LARGE SCALE GENOMIC DNA]</scope>
    <source>
        <strain evidence="9">W744_W776</strain>
    </source>
</reference>
<dbReference type="InterPro" id="IPR001314">
    <property type="entry name" value="Peptidase_S1A"/>
</dbReference>
<keyword evidence="1 5" id="KW-0645">Protease</keyword>
<feature type="region of interest" description="Disordered" evidence="6">
    <location>
        <begin position="213"/>
        <end position="233"/>
    </location>
</feature>
<dbReference type="AlphaFoldDB" id="A0AAV6VPX4"/>
<dbReference type="GO" id="GO:0004252">
    <property type="term" value="F:serine-type endopeptidase activity"/>
    <property type="evidence" value="ECO:0007669"/>
    <property type="project" value="InterPro"/>
</dbReference>
<evidence type="ECO:0000256" key="3">
    <source>
        <dbReference type="ARBA" id="ARBA00022825"/>
    </source>
</evidence>
<dbReference type="InterPro" id="IPR033116">
    <property type="entry name" value="TRYPSIN_SER"/>
</dbReference>
<dbReference type="EMBL" id="JAFNEN010000038">
    <property type="protein sequence ID" value="KAG8198550.1"/>
    <property type="molecule type" value="Genomic_DNA"/>
</dbReference>
<dbReference type="InterPro" id="IPR043504">
    <property type="entry name" value="Peptidase_S1_PA_chymotrypsin"/>
</dbReference>
<organism evidence="9 10">
    <name type="scientific">Oedothorax gibbosus</name>
    <dbReference type="NCBI Taxonomy" id="931172"/>
    <lineage>
        <taxon>Eukaryota</taxon>
        <taxon>Metazoa</taxon>
        <taxon>Ecdysozoa</taxon>
        <taxon>Arthropoda</taxon>
        <taxon>Chelicerata</taxon>
        <taxon>Arachnida</taxon>
        <taxon>Araneae</taxon>
        <taxon>Araneomorphae</taxon>
        <taxon>Entelegynae</taxon>
        <taxon>Araneoidea</taxon>
        <taxon>Linyphiidae</taxon>
        <taxon>Erigoninae</taxon>
        <taxon>Oedothorax</taxon>
    </lineage>
</organism>
<evidence type="ECO:0000256" key="1">
    <source>
        <dbReference type="ARBA" id="ARBA00022670"/>
    </source>
</evidence>
<dbReference type="CDD" id="cd00190">
    <property type="entry name" value="Tryp_SPc"/>
    <property type="match status" value="1"/>
</dbReference>
<accession>A0AAV6VPX4</accession>
<feature type="domain" description="Peptidase S1" evidence="8">
    <location>
        <begin position="439"/>
        <end position="680"/>
    </location>
</feature>
<dbReference type="InterPro" id="IPR001254">
    <property type="entry name" value="Trypsin_dom"/>
</dbReference>